<organism evidence="2 3">
    <name type="scientific">Sphagnurus paluster</name>
    <dbReference type="NCBI Taxonomy" id="117069"/>
    <lineage>
        <taxon>Eukaryota</taxon>
        <taxon>Fungi</taxon>
        <taxon>Dikarya</taxon>
        <taxon>Basidiomycota</taxon>
        <taxon>Agaricomycotina</taxon>
        <taxon>Agaricomycetes</taxon>
        <taxon>Agaricomycetidae</taxon>
        <taxon>Agaricales</taxon>
        <taxon>Tricholomatineae</taxon>
        <taxon>Lyophyllaceae</taxon>
        <taxon>Sphagnurus</taxon>
    </lineage>
</organism>
<accession>A0A9P7FVK3</accession>
<dbReference type="GO" id="GO:0006516">
    <property type="term" value="P:glycoprotein catabolic process"/>
    <property type="evidence" value="ECO:0007669"/>
    <property type="project" value="TreeGrafter"/>
</dbReference>
<comment type="caution">
    <text evidence="2">The sequence shown here is derived from an EMBL/GenBank/DDBJ whole genome shotgun (WGS) entry which is preliminary data.</text>
</comment>
<sequence>MYKAPEQSLGLRQYGYVPFAVLDVSSTGRQTREGSRTLEYAFEDFGIRQVAQLLGRTDDVERYTNRSLFYRNIWDPSVASDGFKGLNTVIMKTPALTVATGFPQKRYPNGTFAYTNPIDCSPKDPNISRACSLQGFNTNGFYESSSWEFAPHDTAHLIELMGGNHTFVKRLDHFFNAGYYLAGNEPSFQTPIGYHYANHPAKSVDRVREVVFTNFDITAAGLPGNDDQAAMASLLSFHLLGLYPVPSTTQYLILSPFIPKYTIHNSFLGVSTTVTTLNYDPKSVQKIIPPGTAAYVQNVTINGVPSASRCHFDFYDVFRVGGDVVITLTADKAAADDCLGNLPESISTGGFNLPR</sequence>
<dbReference type="InterPro" id="IPR012939">
    <property type="entry name" value="Glyco_hydro_92"/>
</dbReference>
<dbReference type="GO" id="GO:0000224">
    <property type="term" value="F:peptide-N4-(N-acetyl-beta-glucosaminyl)asparagine amidase activity"/>
    <property type="evidence" value="ECO:0007669"/>
    <property type="project" value="TreeGrafter"/>
</dbReference>
<reference evidence="2" key="2">
    <citation type="submission" date="2021-10" db="EMBL/GenBank/DDBJ databases">
        <title>Phylogenomics reveals ancestral predisposition of the termite-cultivated fungus Termitomyces towards a domesticated lifestyle.</title>
        <authorList>
            <person name="Auxier B."/>
            <person name="Grum-Grzhimaylo A."/>
            <person name="Cardenas M.E."/>
            <person name="Lodge J.D."/>
            <person name="Laessoe T."/>
            <person name="Pedersen O."/>
            <person name="Smith M.E."/>
            <person name="Kuyper T.W."/>
            <person name="Franco-Molano E.A."/>
            <person name="Baroni T.J."/>
            <person name="Aanen D.K."/>
        </authorList>
    </citation>
    <scope>NUCLEOTIDE SEQUENCE</scope>
    <source>
        <strain evidence="2">D49</strain>
    </source>
</reference>
<dbReference type="Gene3D" id="1.20.1610.10">
    <property type="entry name" value="alpha-1,2-mannosidases domains"/>
    <property type="match status" value="1"/>
</dbReference>
<dbReference type="PANTHER" id="PTHR12143:SF25">
    <property type="entry name" value="FAMILY PROTEIN, PUTATIVE (AFU_ORTHOLOGUE AFUA_1G10790)-RELATED"/>
    <property type="match status" value="1"/>
</dbReference>
<evidence type="ECO:0000313" key="3">
    <source>
        <dbReference type="Proteomes" id="UP000717328"/>
    </source>
</evidence>
<dbReference type="OrthoDB" id="449263at2759"/>
<dbReference type="SUPFAM" id="SSF48208">
    <property type="entry name" value="Six-hairpin glycosidases"/>
    <property type="match status" value="1"/>
</dbReference>
<dbReference type="GO" id="GO:0005829">
    <property type="term" value="C:cytosol"/>
    <property type="evidence" value="ECO:0007669"/>
    <property type="project" value="TreeGrafter"/>
</dbReference>
<dbReference type="EMBL" id="JABCKI010005785">
    <property type="protein sequence ID" value="KAG5638060.1"/>
    <property type="molecule type" value="Genomic_DNA"/>
</dbReference>
<dbReference type="Pfam" id="PF07971">
    <property type="entry name" value="Glyco_hydro_92"/>
    <property type="match status" value="1"/>
</dbReference>
<reference evidence="2" key="1">
    <citation type="submission" date="2021-02" db="EMBL/GenBank/DDBJ databases">
        <authorList>
            <person name="Nieuwenhuis M."/>
            <person name="Van De Peppel L.J.J."/>
        </authorList>
    </citation>
    <scope>NUCLEOTIDE SEQUENCE</scope>
    <source>
        <strain evidence="2">D49</strain>
    </source>
</reference>
<dbReference type="Proteomes" id="UP000717328">
    <property type="component" value="Unassembled WGS sequence"/>
</dbReference>
<name>A0A9P7FVK3_9AGAR</name>
<dbReference type="PANTHER" id="PTHR12143">
    <property type="entry name" value="PEPTIDE N-GLYCANASE PNGASE -RELATED"/>
    <property type="match status" value="1"/>
</dbReference>
<evidence type="ECO:0000313" key="2">
    <source>
        <dbReference type="EMBL" id="KAG5638060.1"/>
    </source>
</evidence>
<gene>
    <name evidence="2" type="ORF">H0H81_002094</name>
</gene>
<dbReference type="InterPro" id="IPR008928">
    <property type="entry name" value="6-hairpin_glycosidase_sf"/>
</dbReference>
<keyword evidence="3" id="KW-1185">Reference proteome</keyword>
<protein>
    <recommendedName>
        <fullName evidence="1">Glycosyl hydrolase family 92 domain-containing protein</fullName>
    </recommendedName>
</protein>
<dbReference type="GO" id="GO:0005634">
    <property type="term" value="C:nucleus"/>
    <property type="evidence" value="ECO:0007669"/>
    <property type="project" value="TreeGrafter"/>
</dbReference>
<feature type="domain" description="Glycosyl hydrolase family 92" evidence="1">
    <location>
        <begin position="12"/>
        <end position="329"/>
    </location>
</feature>
<dbReference type="InterPro" id="IPR050883">
    <property type="entry name" value="PNGase"/>
</dbReference>
<proteinExistence type="predicted"/>
<dbReference type="GO" id="GO:0005975">
    <property type="term" value="P:carbohydrate metabolic process"/>
    <property type="evidence" value="ECO:0007669"/>
    <property type="project" value="InterPro"/>
</dbReference>
<dbReference type="AlphaFoldDB" id="A0A9P7FVK3"/>
<evidence type="ECO:0000259" key="1">
    <source>
        <dbReference type="Pfam" id="PF07971"/>
    </source>
</evidence>